<dbReference type="AlphaFoldDB" id="A0AAE3KKQ3"/>
<name>A0AAE3KKQ3_9PSEU</name>
<keyword evidence="1" id="KW-0813">Transport</keyword>
<evidence type="ECO:0000313" key="1">
    <source>
        <dbReference type="EMBL" id="MCP2170422.1"/>
    </source>
</evidence>
<dbReference type="PANTHER" id="PTHR43649">
    <property type="entry name" value="ARABINOSE-BINDING PROTEIN-RELATED"/>
    <property type="match status" value="1"/>
</dbReference>
<gene>
    <name evidence="1" type="ORF">LX83_007313</name>
</gene>
<dbReference type="SUPFAM" id="SSF53850">
    <property type="entry name" value="Periplasmic binding protein-like II"/>
    <property type="match status" value="1"/>
</dbReference>
<protein>
    <submittedName>
        <fullName evidence="1">Multiple sugar transport system substrate-binding protein</fullName>
    </submittedName>
</protein>
<dbReference type="PANTHER" id="PTHR43649:SF12">
    <property type="entry name" value="DIACETYLCHITOBIOSE BINDING PROTEIN DASA"/>
    <property type="match status" value="1"/>
</dbReference>
<accession>A0AAE3KKQ3</accession>
<dbReference type="InterPro" id="IPR006059">
    <property type="entry name" value="SBP"/>
</dbReference>
<evidence type="ECO:0000313" key="2">
    <source>
        <dbReference type="Proteomes" id="UP001206128"/>
    </source>
</evidence>
<proteinExistence type="predicted"/>
<dbReference type="Gene3D" id="3.40.190.10">
    <property type="entry name" value="Periplasmic binding protein-like II"/>
    <property type="match status" value="1"/>
</dbReference>
<dbReference type="Pfam" id="PF01547">
    <property type="entry name" value="SBP_bac_1"/>
    <property type="match status" value="1"/>
</dbReference>
<sequence length="454" mass="48238">MTTAVGAGGAASFRTTRRRTASFACAASLVVAAVTACGAGGTTGVQHGFQPVPQTGGTVTVWVDATRLVAAEMYQKAHPSVSMNIVSYDGDANGSNYLQTKVSLFNRTREGWPDVVFSSQNNEVTWAVDAGFTAPLNKGLLPESLLADWAPNANDPCLVDGTLYCLRNDLSQTVLWYDASLMRQWGYQVPTTWEDYEALGKRVAQEHPGYLVGSAGDVFTPEIYLWASKCGANQITGPKAVTVRATGPNCTRMAALLDTLIENRTMSTSSVFSSDFDKNLAGKILMMPGPAWFGGALFQDAFKVPAGRIAVAPMPQWSGEEEPAVGNVGGGTWLLSAHSTNLKAATDFLTWVTTSDEYQGTEAPGYPAHAPAATTWLAKQNSSGYYAGDIAAPLRAAAGQVWPEWGYGQFSQEAIWAATVTPGLTAGKSIVSLLPAWQDAIVNHARANGYAVTR</sequence>
<comment type="caution">
    <text evidence="1">The sequence shown here is derived from an EMBL/GenBank/DDBJ whole genome shotgun (WGS) entry which is preliminary data.</text>
</comment>
<keyword evidence="1" id="KW-0762">Sugar transport</keyword>
<organism evidence="1 2">
    <name type="scientific">Goodfellowiella coeruleoviolacea</name>
    <dbReference type="NCBI Taxonomy" id="334858"/>
    <lineage>
        <taxon>Bacteria</taxon>
        <taxon>Bacillati</taxon>
        <taxon>Actinomycetota</taxon>
        <taxon>Actinomycetes</taxon>
        <taxon>Pseudonocardiales</taxon>
        <taxon>Pseudonocardiaceae</taxon>
        <taxon>Goodfellowiella</taxon>
    </lineage>
</organism>
<dbReference type="InterPro" id="IPR050490">
    <property type="entry name" value="Bact_solute-bd_prot1"/>
</dbReference>
<dbReference type="EMBL" id="JAMTCK010000033">
    <property type="protein sequence ID" value="MCP2170422.1"/>
    <property type="molecule type" value="Genomic_DNA"/>
</dbReference>
<reference evidence="1" key="1">
    <citation type="submission" date="2022-06" db="EMBL/GenBank/DDBJ databases">
        <title>Genomic Encyclopedia of Archaeal and Bacterial Type Strains, Phase II (KMG-II): from individual species to whole genera.</title>
        <authorList>
            <person name="Goeker M."/>
        </authorList>
    </citation>
    <scope>NUCLEOTIDE SEQUENCE</scope>
    <source>
        <strain evidence="1">DSM 43935</strain>
    </source>
</reference>
<keyword evidence="2" id="KW-1185">Reference proteome</keyword>
<dbReference type="Proteomes" id="UP001206128">
    <property type="component" value="Unassembled WGS sequence"/>
</dbReference>